<dbReference type="Proteomes" id="UP000004995">
    <property type="component" value="Unassembled WGS sequence"/>
</dbReference>
<keyword evidence="3" id="KW-1185">Reference proteome</keyword>
<dbReference type="AlphaFoldDB" id="K3ZG86"/>
<evidence type="ECO:0000313" key="2">
    <source>
        <dbReference type="EnsemblPlants" id="KQL14543"/>
    </source>
</evidence>
<dbReference type="InParanoid" id="K3ZG86"/>
<proteinExistence type="predicted"/>
<evidence type="ECO:0000256" key="1">
    <source>
        <dbReference type="SAM" id="MobiDB-lite"/>
    </source>
</evidence>
<feature type="compositionally biased region" description="Low complexity" evidence="1">
    <location>
        <begin position="47"/>
        <end position="56"/>
    </location>
</feature>
<evidence type="ECO:0000313" key="3">
    <source>
        <dbReference type="Proteomes" id="UP000004995"/>
    </source>
</evidence>
<reference evidence="2" key="2">
    <citation type="submission" date="2018-08" db="UniProtKB">
        <authorList>
            <consortium name="EnsemblPlants"/>
        </authorList>
    </citation>
    <scope>IDENTIFICATION</scope>
    <source>
        <strain evidence="2">Yugu1</strain>
    </source>
</reference>
<feature type="region of interest" description="Disordered" evidence="1">
    <location>
        <begin position="47"/>
        <end position="90"/>
    </location>
</feature>
<dbReference type="Gramene" id="KQL14543">
    <property type="protein sequence ID" value="KQL14543"/>
    <property type="gene ID" value="SETIT_025588mg"/>
</dbReference>
<dbReference type="HOGENOM" id="CLU_2445009_0_0_1"/>
<dbReference type="EnsemblPlants" id="KQL14543">
    <property type="protein sequence ID" value="KQL14543"/>
    <property type="gene ID" value="SETIT_025588mg"/>
</dbReference>
<name>K3ZG86_SETIT</name>
<sequence length="90" mass="9601">MKRKWSNLPTHPPTMTPTAVAGEVMTRTAVDKVSIVTFMKSYETTTTSAPTSTTITKSEKRLTSATAPSTTAATALLDTSATGRPPTTRR</sequence>
<feature type="compositionally biased region" description="Low complexity" evidence="1">
    <location>
        <begin position="63"/>
        <end position="82"/>
    </location>
</feature>
<dbReference type="EMBL" id="AGNK02001585">
    <property type="status" value="NOT_ANNOTATED_CDS"/>
    <property type="molecule type" value="Genomic_DNA"/>
</dbReference>
<organism evidence="2 3">
    <name type="scientific">Setaria italica</name>
    <name type="common">Foxtail millet</name>
    <name type="synonym">Panicum italicum</name>
    <dbReference type="NCBI Taxonomy" id="4555"/>
    <lineage>
        <taxon>Eukaryota</taxon>
        <taxon>Viridiplantae</taxon>
        <taxon>Streptophyta</taxon>
        <taxon>Embryophyta</taxon>
        <taxon>Tracheophyta</taxon>
        <taxon>Spermatophyta</taxon>
        <taxon>Magnoliopsida</taxon>
        <taxon>Liliopsida</taxon>
        <taxon>Poales</taxon>
        <taxon>Poaceae</taxon>
        <taxon>PACMAD clade</taxon>
        <taxon>Panicoideae</taxon>
        <taxon>Panicodae</taxon>
        <taxon>Paniceae</taxon>
        <taxon>Cenchrinae</taxon>
        <taxon>Setaria</taxon>
    </lineage>
</organism>
<reference evidence="3" key="1">
    <citation type="journal article" date="2012" name="Nat. Biotechnol.">
        <title>Reference genome sequence of the model plant Setaria.</title>
        <authorList>
            <person name="Bennetzen J.L."/>
            <person name="Schmutz J."/>
            <person name="Wang H."/>
            <person name="Percifield R."/>
            <person name="Hawkins J."/>
            <person name="Pontaroli A.C."/>
            <person name="Estep M."/>
            <person name="Feng L."/>
            <person name="Vaughn J.N."/>
            <person name="Grimwood J."/>
            <person name="Jenkins J."/>
            <person name="Barry K."/>
            <person name="Lindquist E."/>
            <person name="Hellsten U."/>
            <person name="Deshpande S."/>
            <person name="Wang X."/>
            <person name="Wu X."/>
            <person name="Mitros T."/>
            <person name="Triplett J."/>
            <person name="Yang X."/>
            <person name="Ye C.Y."/>
            <person name="Mauro-Herrera M."/>
            <person name="Wang L."/>
            <person name="Li P."/>
            <person name="Sharma M."/>
            <person name="Sharma R."/>
            <person name="Ronald P.C."/>
            <person name="Panaud O."/>
            <person name="Kellogg E.A."/>
            <person name="Brutnell T.P."/>
            <person name="Doust A.N."/>
            <person name="Tuskan G.A."/>
            <person name="Rokhsar D."/>
            <person name="Devos K.M."/>
        </authorList>
    </citation>
    <scope>NUCLEOTIDE SEQUENCE [LARGE SCALE GENOMIC DNA]</scope>
    <source>
        <strain evidence="3">cv. Yugu1</strain>
    </source>
</reference>
<protein>
    <submittedName>
        <fullName evidence="2">Uncharacterized protein</fullName>
    </submittedName>
</protein>
<accession>K3ZG86</accession>